<evidence type="ECO:0000256" key="2">
    <source>
        <dbReference type="ARBA" id="ARBA00006432"/>
    </source>
</evidence>
<dbReference type="FunFam" id="3.40.50.12780:FF:000012">
    <property type="entry name" value="Non-ribosomal peptide synthetase"/>
    <property type="match status" value="1"/>
</dbReference>
<evidence type="ECO:0000256" key="5">
    <source>
        <dbReference type="SAM" id="MobiDB-lite"/>
    </source>
</evidence>
<dbReference type="GO" id="GO:0009366">
    <property type="term" value="C:enterobactin synthetase complex"/>
    <property type="evidence" value="ECO:0007669"/>
    <property type="project" value="TreeGrafter"/>
</dbReference>
<dbReference type="Pfam" id="PF00550">
    <property type="entry name" value="PP-binding"/>
    <property type="match status" value="1"/>
</dbReference>
<dbReference type="Gene3D" id="3.40.50.1820">
    <property type="entry name" value="alpha/beta hydrolase"/>
    <property type="match status" value="1"/>
</dbReference>
<dbReference type="PANTHER" id="PTHR45527:SF1">
    <property type="entry name" value="FATTY ACID SYNTHASE"/>
    <property type="match status" value="1"/>
</dbReference>
<dbReference type="CDD" id="cd17651">
    <property type="entry name" value="A_NRPS_VisG_like"/>
    <property type="match status" value="1"/>
</dbReference>
<organism evidence="7">
    <name type="scientific">Streptomyces sp. NBC_00003</name>
    <dbReference type="NCBI Taxonomy" id="2903608"/>
    <lineage>
        <taxon>Bacteria</taxon>
        <taxon>Bacillati</taxon>
        <taxon>Actinomycetota</taxon>
        <taxon>Actinomycetes</taxon>
        <taxon>Kitasatosporales</taxon>
        <taxon>Streptomycetaceae</taxon>
        <taxon>Streptomyces</taxon>
    </lineage>
</organism>
<dbReference type="GO" id="GO:0031177">
    <property type="term" value="F:phosphopantetheine binding"/>
    <property type="evidence" value="ECO:0007669"/>
    <property type="project" value="InterPro"/>
</dbReference>
<dbReference type="SUPFAM" id="SSF52777">
    <property type="entry name" value="CoA-dependent acyltransferases"/>
    <property type="match status" value="2"/>
</dbReference>
<sequence length="1307" mass="141683">MHLPVSAAQREMWLAEQIDPTAPQQRIGEYLEILGPIDPSAFEAAMRQAVAEAVPLHARFAERDGEPRQHVVLFSDWEFPVLDVSGEPDPAAAARAWMRADLARRMDLSRGPLFSYALFTLAPGRTFWYLSAHHGVADGHTGALIAQRVSELYTAMTAQLPPSETKFGSIQDMLANDAAYRASDRSVADRAYWTTRFADQPDVATLAAGPPGASAVQGQISQSGSLTEAETEGLKAAARAARTHWSVLVIAAAAAQVHRLSGEQDVILSLPMAARTDAAARTMPGMYSNVLPLRVTVRPDLTAYDLIRQVAGGFREMIRHQRYRGEHLARDLALRDPGRYRTGPMVNIMAFDYDLHFAGQPATAHHLTQGLVEDLSFTAFDRADGRGLRIDLVANSARYGVGELAAHHQRFLRILRAFAEDPVTTVGAVELLTEGERARLLTELGCPERKYREATLPELFARQAADTPDLPAVVSAEATLTYAQLDTASNRLARLLIARGVGPEQTVALALPRSAGLAVAVLAVLKAGGCYLPIDPEYPAERLAFMLTDTAPAAVLTTGDTALRLPPTTAPQLILDEPATVRELEDLADTEIVDEERLCRLDPAHPVYVIYTSGTTGRPKGVVMPGQAMVNLLSWHDEAFPSEPGTRIAQFTALSFDVSVQELLSALLFGKTLVVPSDEVRRNPELLAAWLDEEGVHELFAPNLVLEALCEAALDQGRAIPSLRVLAQGGEALTPSHRVREFVRLQPGRRLHNHYGPSETHLVTAHTLAADVDAWPASAPIGRPIPNIRAYVLDAGLRLVPEGVRGELYLGGAGLARGYLNRPALTAERFVADPYGPPGSRMYRTGDVVRWLPDGQLEYHGRSDDQIKIRGFRIEPGEIKAALAACPGIAHAEVVAREVRPGDRRLVGYVVPETPGCDTAAVRDFVRGRLPAHMVPSAVVELPELPLTPNGKLDRRALPEPRLTGTAPAREPATEHERILCRLFAQVLELPTVGVDENFFDLGGHSLLAARLVSRIRAALGTPLEVPALFESPSPAGLARRIAEPPSPDAHRTLVPLRAEGSRPPLFCVHPAAGTVWPYAGLLPHLGPDQPVYALQARGPHDAGLPATVEEMAADYVAQIRAVRPDGPYRILGWSFGGLVAHAMATLLAEEGATVDLLVMVDSYPVDDQLRRDMPEFSEAEFRRALLQSAGDEEILDPAEQDRLLDVYRNNLGLMREFRPGRFHGGLLFFRAAETDPDDPYEPGRSTALAWADHLGGPVESHDVPATHHRMLRPPALAAIGPALAARLRSAHHSGAPAPRTAGGPLS</sequence>
<proteinExistence type="inferred from homology"/>
<dbReference type="InterPro" id="IPR029058">
    <property type="entry name" value="AB_hydrolase_fold"/>
</dbReference>
<dbReference type="Gene3D" id="2.30.38.10">
    <property type="entry name" value="Luciferase, Domain 3"/>
    <property type="match status" value="1"/>
</dbReference>
<dbReference type="InterPro" id="IPR020806">
    <property type="entry name" value="PKS_PP-bd"/>
</dbReference>
<dbReference type="EMBL" id="CP108318">
    <property type="protein sequence ID" value="WTW62618.1"/>
    <property type="molecule type" value="Genomic_DNA"/>
</dbReference>
<dbReference type="Gene3D" id="3.30.300.30">
    <property type="match status" value="1"/>
</dbReference>
<feature type="domain" description="Carrier" evidence="6">
    <location>
        <begin position="971"/>
        <end position="1046"/>
    </location>
</feature>
<dbReference type="InterPro" id="IPR025110">
    <property type="entry name" value="AMP-bd_C"/>
</dbReference>
<dbReference type="Pfam" id="PF00501">
    <property type="entry name" value="AMP-binding"/>
    <property type="match status" value="1"/>
</dbReference>
<dbReference type="Gene3D" id="3.30.559.10">
    <property type="entry name" value="Chloramphenicol acetyltransferase-like domain"/>
    <property type="match status" value="1"/>
</dbReference>
<keyword evidence="3" id="KW-0596">Phosphopantetheine</keyword>
<dbReference type="GO" id="GO:0072330">
    <property type="term" value="P:monocarboxylic acid biosynthetic process"/>
    <property type="evidence" value="ECO:0007669"/>
    <property type="project" value="UniProtKB-ARBA"/>
</dbReference>
<dbReference type="FunFam" id="3.40.50.980:FF:000001">
    <property type="entry name" value="Non-ribosomal peptide synthetase"/>
    <property type="match status" value="1"/>
</dbReference>
<dbReference type="InterPro" id="IPR000873">
    <property type="entry name" value="AMP-dep_synth/lig_dom"/>
</dbReference>
<dbReference type="GO" id="GO:0009239">
    <property type="term" value="P:enterobactin biosynthetic process"/>
    <property type="evidence" value="ECO:0007669"/>
    <property type="project" value="TreeGrafter"/>
</dbReference>
<dbReference type="FunFam" id="2.30.38.10:FF:000001">
    <property type="entry name" value="Non-ribosomal peptide synthetase PvdI"/>
    <property type="match status" value="1"/>
</dbReference>
<dbReference type="InterPro" id="IPR001242">
    <property type="entry name" value="Condensation_dom"/>
</dbReference>
<dbReference type="NCBIfam" id="TIGR01733">
    <property type="entry name" value="AA-adenyl-dom"/>
    <property type="match status" value="1"/>
</dbReference>
<feature type="region of interest" description="Disordered" evidence="5">
    <location>
        <begin position="1288"/>
        <end position="1307"/>
    </location>
</feature>
<dbReference type="SMART" id="SM00823">
    <property type="entry name" value="PKS_PP"/>
    <property type="match status" value="1"/>
</dbReference>
<dbReference type="SUPFAM" id="SSF47336">
    <property type="entry name" value="ACP-like"/>
    <property type="match status" value="1"/>
</dbReference>
<dbReference type="InterPro" id="IPR036736">
    <property type="entry name" value="ACP-like_sf"/>
</dbReference>
<keyword evidence="4" id="KW-0597">Phosphoprotein</keyword>
<dbReference type="PROSITE" id="PS50075">
    <property type="entry name" value="CARRIER"/>
    <property type="match status" value="1"/>
</dbReference>
<protein>
    <submittedName>
        <fullName evidence="7">Amino acid adenylation domain-containing protein</fullName>
    </submittedName>
</protein>
<dbReference type="InterPro" id="IPR010071">
    <property type="entry name" value="AA_adenyl_dom"/>
</dbReference>
<feature type="region of interest" description="Disordered" evidence="5">
    <location>
        <begin position="951"/>
        <end position="971"/>
    </location>
</feature>
<dbReference type="GO" id="GO:0043041">
    <property type="term" value="P:amino acid activation for nonribosomal peptide biosynthetic process"/>
    <property type="evidence" value="ECO:0007669"/>
    <property type="project" value="TreeGrafter"/>
</dbReference>
<gene>
    <name evidence="7" type="ORF">OG549_19275</name>
</gene>
<dbReference type="SUPFAM" id="SSF56801">
    <property type="entry name" value="Acetyl-CoA synthetase-like"/>
    <property type="match status" value="1"/>
</dbReference>
<comment type="cofactor">
    <cofactor evidence="1">
        <name>pantetheine 4'-phosphate</name>
        <dbReference type="ChEBI" id="CHEBI:47942"/>
    </cofactor>
</comment>
<dbReference type="SMART" id="SM00824">
    <property type="entry name" value="PKS_TE"/>
    <property type="match status" value="1"/>
</dbReference>
<dbReference type="InterPro" id="IPR023213">
    <property type="entry name" value="CAT-like_dom_sf"/>
</dbReference>
<dbReference type="InterPro" id="IPR009081">
    <property type="entry name" value="PP-bd_ACP"/>
</dbReference>
<evidence type="ECO:0000313" key="7">
    <source>
        <dbReference type="EMBL" id="WTW62618.1"/>
    </source>
</evidence>
<evidence type="ECO:0000256" key="1">
    <source>
        <dbReference type="ARBA" id="ARBA00001957"/>
    </source>
</evidence>
<dbReference type="InterPro" id="IPR045851">
    <property type="entry name" value="AMP-bd_C_sf"/>
</dbReference>
<dbReference type="InterPro" id="IPR020845">
    <property type="entry name" value="AMP-binding_CS"/>
</dbReference>
<evidence type="ECO:0000256" key="3">
    <source>
        <dbReference type="ARBA" id="ARBA00022450"/>
    </source>
</evidence>
<accession>A0AAU2V5N7</accession>
<dbReference type="FunFam" id="3.30.300.30:FF:000010">
    <property type="entry name" value="Enterobactin synthetase component F"/>
    <property type="match status" value="1"/>
</dbReference>
<dbReference type="Pfam" id="PF00975">
    <property type="entry name" value="Thioesterase"/>
    <property type="match status" value="1"/>
</dbReference>
<reference evidence="7" key="1">
    <citation type="submission" date="2022-10" db="EMBL/GenBank/DDBJ databases">
        <title>The complete genomes of actinobacterial strains from the NBC collection.</title>
        <authorList>
            <person name="Joergensen T.S."/>
            <person name="Alvarez Arevalo M."/>
            <person name="Sterndorff E.B."/>
            <person name="Faurdal D."/>
            <person name="Vuksanovic O."/>
            <person name="Mourched A.-S."/>
            <person name="Charusanti P."/>
            <person name="Shaw S."/>
            <person name="Blin K."/>
            <person name="Weber T."/>
        </authorList>
    </citation>
    <scope>NUCLEOTIDE SEQUENCE</scope>
    <source>
        <strain evidence="7">NBC_00003</strain>
    </source>
</reference>
<dbReference type="GO" id="GO:0005829">
    <property type="term" value="C:cytosol"/>
    <property type="evidence" value="ECO:0007669"/>
    <property type="project" value="TreeGrafter"/>
</dbReference>
<dbReference type="Gene3D" id="3.40.50.980">
    <property type="match status" value="2"/>
</dbReference>
<dbReference type="PROSITE" id="PS00012">
    <property type="entry name" value="PHOSPHOPANTETHEINE"/>
    <property type="match status" value="1"/>
</dbReference>
<dbReference type="SUPFAM" id="SSF53474">
    <property type="entry name" value="alpha/beta-Hydrolases"/>
    <property type="match status" value="1"/>
</dbReference>
<dbReference type="Gene3D" id="3.30.559.30">
    <property type="entry name" value="Nonribosomal peptide synthetase, condensation domain"/>
    <property type="match status" value="1"/>
</dbReference>
<dbReference type="Pfam" id="PF13193">
    <property type="entry name" value="AMP-binding_C"/>
    <property type="match status" value="1"/>
</dbReference>
<dbReference type="GO" id="GO:0008610">
    <property type="term" value="P:lipid biosynthetic process"/>
    <property type="evidence" value="ECO:0007669"/>
    <property type="project" value="UniProtKB-ARBA"/>
</dbReference>
<evidence type="ECO:0000259" key="6">
    <source>
        <dbReference type="PROSITE" id="PS50075"/>
    </source>
</evidence>
<dbReference type="Pfam" id="PF00668">
    <property type="entry name" value="Condensation"/>
    <property type="match status" value="1"/>
</dbReference>
<dbReference type="InterPro" id="IPR001031">
    <property type="entry name" value="Thioesterase"/>
</dbReference>
<dbReference type="GO" id="GO:0047527">
    <property type="term" value="F:2,3-dihydroxybenzoate-serine ligase activity"/>
    <property type="evidence" value="ECO:0007669"/>
    <property type="project" value="TreeGrafter"/>
</dbReference>
<dbReference type="PANTHER" id="PTHR45527">
    <property type="entry name" value="NONRIBOSOMAL PEPTIDE SYNTHETASE"/>
    <property type="match status" value="1"/>
</dbReference>
<evidence type="ECO:0000256" key="4">
    <source>
        <dbReference type="ARBA" id="ARBA00022553"/>
    </source>
</evidence>
<dbReference type="FunFam" id="1.10.1200.10:FF:000016">
    <property type="entry name" value="Non-ribosomal peptide synthase"/>
    <property type="match status" value="1"/>
</dbReference>
<dbReference type="InterPro" id="IPR006162">
    <property type="entry name" value="Ppantetheine_attach_site"/>
</dbReference>
<dbReference type="PROSITE" id="PS00455">
    <property type="entry name" value="AMP_BINDING"/>
    <property type="match status" value="1"/>
</dbReference>
<name>A0AAU2V5N7_9ACTN</name>
<comment type="similarity">
    <text evidence="2">Belongs to the ATP-dependent AMP-binding enzyme family.</text>
</comment>
<dbReference type="InterPro" id="IPR020802">
    <property type="entry name" value="TesA-like"/>
</dbReference>